<dbReference type="Proteomes" id="UP000469430">
    <property type="component" value="Unassembled WGS sequence"/>
</dbReference>
<dbReference type="RefSeq" id="WP_161390901.1">
    <property type="nucleotide sequence ID" value="NZ_JBHSCP010000001.1"/>
</dbReference>
<protein>
    <recommendedName>
        <fullName evidence="4">Lipoprotein</fullName>
    </recommendedName>
</protein>
<comment type="caution">
    <text evidence="2">The sequence shown here is derived from an EMBL/GenBank/DDBJ whole genome shotgun (WGS) entry which is preliminary data.</text>
</comment>
<dbReference type="PROSITE" id="PS51257">
    <property type="entry name" value="PROKAR_LIPOPROTEIN"/>
    <property type="match status" value="1"/>
</dbReference>
<evidence type="ECO:0000256" key="1">
    <source>
        <dbReference type="SAM" id="MobiDB-lite"/>
    </source>
</evidence>
<name>A0A6I4TVD4_9SPHN</name>
<feature type="compositionally biased region" description="Low complexity" evidence="1">
    <location>
        <begin position="22"/>
        <end position="48"/>
    </location>
</feature>
<reference evidence="2 3" key="1">
    <citation type="submission" date="2019-12" db="EMBL/GenBank/DDBJ databases">
        <title>Genomic-based taxomic classification of the family Erythrobacteraceae.</title>
        <authorList>
            <person name="Xu L."/>
        </authorList>
    </citation>
    <scope>NUCLEOTIDE SEQUENCE [LARGE SCALE GENOMIC DNA]</scope>
    <source>
        <strain evidence="2 3">S36</strain>
    </source>
</reference>
<proteinExistence type="predicted"/>
<dbReference type="EMBL" id="WTYJ01000002">
    <property type="protein sequence ID" value="MXO99151.1"/>
    <property type="molecule type" value="Genomic_DNA"/>
</dbReference>
<evidence type="ECO:0008006" key="4">
    <source>
        <dbReference type="Google" id="ProtNLM"/>
    </source>
</evidence>
<feature type="compositionally biased region" description="Pro residues" evidence="1">
    <location>
        <begin position="49"/>
        <end position="61"/>
    </location>
</feature>
<sequence length="117" mass="11931">MKRLALIASLMLAACQPDGDGAPETEATLAAATTSLSDATPAPTGTPTASPPPASPTPSPSQSPLTADFCDEHGDDPEGPYGNRKTCYMQACEAGDQTSCELMGSYNGNLQQPGQSQ</sequence>
<evidence type="ECO:0000313" key="2">
    <source>
        <dbReference type="EMBL" id="MXO99151.1"/>
    </source>
</evidence>
<accession>A0A6I4TVD4</accession>
<evidence type="ECO:0000313" key="3">
    <source>
        <dbReference type="Proteomes" id="UP000469430"/>
    </source>
</evidence>
<dbReference type="AlphaFoldDB" id="A0A6I4TVD4"/>
<keyword evidence="3" id="KW-1185">Reference proteome</keyword>
<gene>
    <name evidence="2" type="ORF">GRI97_09130</name>
</gene>
<feature type="region of interest" description="Disordered" evidence="1">
    <location>
        <begin position="18"/>
        <end position="85"/>
    </location>
</feature>
<organism evidence="2 3">
    <name type="scientific">Croceibacterium xixiisoli</name>
    <dbReference type="NCBI Taxonomy" id="1476466"/>
    <lineage>
        <taxon>Bacteria</taxon>
        <taxon>Pseudomonadati</taxon>
        <taxon>Pseudomonadota</taxon>
        <taxon>Alphaproteobacteria</taxon>
        <taxon>Sphingomonadales</taxon>
        <taxon>Erythrobacteraceae</taxon>
        <taxon>Croceibacterium</taxon>
    </lineage>
</organism>